<dbReference type="Proteomes" id="UP001341840">
    <property type="component" value="Unassembled WGS sequence"/>
</dbReference>
<evidence type="ECO:0000256" key="1">
    <source>
        <dbReference type="SAM" id="MobiDB-lite"/>
    </source>
</evidence>
<keyword evidence="3" id="KW-1185">Reference proteome</keyword>
<evidence type="ECO:0000313" key="2">
    <source>
        <dbReference type="EMBL" id="MED6150648.1"/>
    </source>
</evidence>
<reference evidence="2 3" key="1">
    <citation type="journal article" date="2023" name="Plants (Basel)">
        <title>Bridging the Gap: Combining Genomics and Transcriptomics Approaches to Understand Stylosanthes scabra, an Orphan Legume from the Brazilian Caatinga.</title>
        <authorList>
            <person name="Ferreira-Neto J.R.C."/>
            <person name="da Silva M.D."/>
            <person name="Binneck E."/>
            <person name="de Melo N.F."/>
            <person name="da Silva R.H."/>
            <person name="de Melo A.L.T.M."/>
            <person name="Pandolfi V."/>
            <person name="Bustamante F.O."/>
            <person name="Brasileiro-Vidal A.C."/>
            <person name="Benko-Iseppon A.M."/>
        </authorList>
    </citation>
    <scope>NUCLEOTIDE SEQUENCE [LARGE SCALE GENOMIC DNA]</scope>
    <source>
        <tissue evidence="2">Leaves</tissue>
    </source>
</reference>
<feature type="compositionally biased region" description="Low complexity" evidence="1">
    <location>
        <begin position="33"/>
        <end position="43"/>
    </location>
</feature>
<evidence type="ECO:0000313" key="3">
    <source>
        <dbReference type="Proteomes" id="UP001341840"/>
    </source>
</evidence>
<organism evidence="2 3">
    <name type="scientific">Stylosanthes scabra</name>
    <dbReference type="NCBI Taxonomy" id="79078"/>
    <lineage>
        <taxon>Eukaryota</taxon>
        <taxon>Viridiplantae</taxon>
        <taxon>Streptophyta</taxon>
        <taxon>Embryophyta</taxon>
        <taxon>Tracheophyta</taxon>
        <taxon>Spermatophyta</taxon>
        <taxon>Magnoliopsida</taxon>
        <taxon>eudicotyledons</taxon>
        <taxon>Gunneridae</taxon>
        <taxon>Pentapetalae</taxon>
        <taxon>rosids</taxon>
        <taxon>fabids</taxon>
        <taxon>Fabales</taxon>
        <taxon>Fabaceae</taxon>
        <taxon>Papilionoideae</taxon>
        <taxon>50 kb inversion clade</taxon>
        <taxon>dalbergioids sensu lato</taxon>
        <taxon>Dalbergieae</taxon>
        <taxon>Pterocarpus clade</taxon>
        <taxon>Stylosanthes</taxon>
    </lineage>
</organism>
<sequence length="95" mass="9841">MPGPSLASLSWHEFFCYYFEVPLGPKGQEDLRSSGVRCGGRASASRRGRAGAGSGVATQTSQPAAGDVAGAQHQVISPVRYRGVCSDPFIGCPLG</sequence>
<name>A0ABU6TRX3_9FABA</name>
<accession>A0ABU6TRX3</accession>
<feature type="region of interest" description="Disordered" evidence="1">
    <location>
        <begin position="30"/>
        <end position="69"/>
    </location>
</feature>
<protein>
    <submittedName>
        <fullName evidence="2">Uncharacterized protein</fullName>
    </submittedName>
</protein>
<dbReference type="EMBL" id="JASCZI010091547">
    <property type="protein sequence ID" value="MED6150648.1"/>
    <property type="molecule type" value="Genomic_DNA"/>
</dbReference>
<gene>
    <name evidence="2" type="ORF">PIB30_074460</name>
</gene>
<comment type="caution">
    <text evidence="2">The sequence shown here is derived from an EMBL/GenBank/DDBJ whole genome shotgun (WGS) entry which is preliminary data.</text>
</comment>
<proteinExistence type="predicted"/>